<protein>
    <recommendedName>
        <fullName evidence="14 15">Dihydroxy-acid dehydratase</fullName>
        <shortName evidence="15">DAD</shortName>
        <ecNumber evidence="14 15">4.2.1.9</ecNumber>
    </recommendedName>
</protein>
<feature type="modified residue" description="N6-carboxylysine" evidence="15">
    <location>
        <position position="126"/>
    </location>
</feature>
<feature type="domain" description="Dihydroxy-acid/6-phosphogluconate dehydratase N-terminal" evidence="16">
    <location>
        <begin position="36"/>
        <end position="353"/>
    </location>
</feature>
<keyword evidence="9 15" id="KW-0456">Lyase</keyword>
<comment type="pathway">
    <text evidence="13 15">Amino-acid biosynthesis; L-isoleucine biosynthesis; L-isoleucine from 2-oxobutanoate: step 3/4.</text>
</comment>
<comment type="cofactor">
    <cofactor evidence="15">
        <name>[2Fe-2S] cluster</name>
        <dbReference type="ChEBI" id="CHEBI:190135"/>
    </cofactor>
    <text evidence="15">Binds 1 [2Fe-2S] cluster per subunit. This cluster acts as a Lewis acid cofactor.</text>
</comment>
<dbReference type="Gene3D" id="3.50.30.80">
    <property type="entry name" value="IlvD/EDD C-terminal domain-like"/>
    <property type="match status" value="1"/>
</dbReference>
<evidence type="ECO:0000259" key="16">
    <source>
        <dbReference type="Pfam" id="PF00920"/>
    </source>
</evidence>
<gene>
    <name evidence="15" type="primary">ilvD</name>
    <name evidence="18" type="ORF">J2S23_000452</name>
</gene>
<keyword evidence="19" id="KW-1185">Reference proteome</keyword>
<dbReference type="InterPro" id="IPR004404">
    <property type="entry name" value="DihydroxyA_deHydtase"/>
</dbReference>
<evidence type="ECO:0000256" key="13">
    <source>
        <dbReference type="ARBA" id="ARBA00029437"/>
    </source>
</evidence>
<evidence type="ECO:0000259" key="17">
    <source>
        <dbReference type="Pfam" id="PF24877"/>
    </source>
</evidence>
<dbReference type="SUPFAM" id="SSF52016">
    <property type="entry name" value="LeuD/IlvD-like"/>
    <property type="match status" value="1"/>
</dbReference>
<dbReference type="Pfam" id="PF00920">
    <property type="entry name" value="ILVD_EDD_N"/>
    <property type="match status" value="1"/>
</dbReference>
<evidence type="ECO:0000256" key="5">
    <source>
        <dbReference type="ARBA" id="ARBA00022723"/>
    </source>
</evidence>
<evidence type="ECO:0000256" key="11">
    <source>
        <dbReference type="ARBA" id="ARBA00029304"/>
    </source>
</evidence>
<dbReference type="NCBIfam" id="TIGR00110">
    <property type="entry name" value="ilvD"/>
    <property type="match status" value="1"/>
</dbReference>
<evidence type="ECO:0000256" key="14">
    <source>
        <dbReference type="ARBA" id="ARBA00029490"/>
    </source>
</evidence>
<feature type="binding site" description="via carbamate group" evidence="15">
    <location>
        <position position="126"/>
    </location>
    <ligand>
        <name>Mg(2+)</name>
        <dbReference type="ChEBI" id="CHEBI:18420"/>
    </ligand>
</feature>
<comment type="caution">
    <text evidence="15">Lacks conserved residue(s) required for the propagation of feature annotation.</text>
</comment>
<name>A0ABT9YQP2_9STRE</name>
<dbReference type="PANTHER" id="PTHR21000">
    <property type="entry name" value="DIHYDROXY-ACID DEHYDRATASE DAD"/>
    <property type="match status" value="1"/>
</dbReference>
<evidence type="ECO:0000256" key="9">
    <source>
        <dbReference type="ARBA" id="ARBA00023239"/>
    </source>
</evidence>
<evidence type="ECO:0000256" key="1">
    <source>
        <dbReference type="ARBA" id="ARBA00001946"/>
    </source>
</evidence>
<feature type="binding site" evidence="15">
    <location>
        <position position="51"/>
    </location>
    <ligand>
        <name>[2Fe-2S] cluster</name>
        <dbReference type="ChEBI" id="CHEBI:190135"/>
    </ligand>
</feature>
<keyword evidence="7 15" id="KW-0408">Iron</keyword>
<feature type="binding site" evidence="15">
    <location>
        <position position="447"/>
    </location>
    <ligand>
        <name>Mg(2+)</name>
        <dbReference type="ChEBI" id="CHEBI:18420"/>
    </ligand>
</feature>
<dbReference type="InterPro" id="IPR037237">
    <property type="entry name" value="IlvD/EDD_N"/>
</dbReference>
<comment type="function">
    <text evidence="15">Functions in the biosynthesis of branched-chain amino acids. Catalyzes the dehydration of (2R,3R)-2,3-dihydroxy-3-methylpentanoate (2,3-dihydroxy-3-methylvalerate) into 2-oxo-3-methylpentanoate (2-oxo-3-methylvalerate) and of (2R)-2,3-dihydroxy-3-methylbutanoate (2,3-dihydroxyisovalerate) into 2-oxo-3-methylbutanoate (2-oxoisovalerate), the penultimate precursor to L-isoleucine and L-valine, respectively.</text>
</comment>
<feature type="domain" description="Dihydroxy-acid/6-phosphogluconate dehydratase C-terminal" evidence="17">
    <location>
        <begin position="365"/>
        <end position="553"/>
    </location>
</feature>
<evidence type="ECO:0000313" key="19">
    <source>
        <dbReference type="Proteomes" id="UP001223079"/>
    </source>
</evidence>
<dbReference type="EMBL" id="JAUSTM010000003">
    <property type="protein sequence ID" value="MDQ0221916.1"/>
    <property type="molecule type" value="Genomic_DNA"/>
</dbReference>
<dbReference type="InterPro" id="IPR050165">
    <property type="entry name" value="DHAD_IlvD/Edd"/>
</dbReference>
<dbReference type="InterPro" id="IPR000581">
    <property type="entry name" value="ILV_EDD_N"/>
</dbReference>
<evidence type="ECO:0000313" key="18">
    <source>
        <dbReference type="EMBL" id="MDQ0221916.1"/>
    </source>
</evidence>
<dbReference type="SUPFAM" id="SSF143975">
    <property type="entry name" value="IlvD/EDD N-terminal domain-like"/>
    <property type="match status" value="1"/>
</dbReference>
<comment type="subunit">
    <text evidence="15">Homodimer.</text>
</comment>
<evidence type="ECO:0000256" key="6">
    <source>
        <dbReference type="ARBA" id="ARBA00022842"/>
    </source>
</evidence>
<keyword evidence="5 15" id="KW-0479">Metal-binding</keyword>
<keyword evidence="3 15" id="KW-0028">Amino-acid biosynthesis</keyword>
<evidence type="ECO:0000256" key="8">
    <source>
        <dbReference type="ARBA" id="ARBA00023014"/>
    </source>
</evidence>
<dbReference type="Pfam" id="PF24877">
    <property type="entry name" value="ILV_EDD_C"/>
    <property type="match status" value="1"/>
</dbReference>
<dbReference type="PANTHER" id="PTHR21000:SF5">
    <property type="entry name" value="DIHYDROXY-ACID DEHYDRATASE, MITOCHONDRIAL"/>
    <property type="match status" value="1"/>
</dbReference>
<evidence type="ECO:0000256" key="4">
    <source>
        <dbReference type="ARBA" id="ARBA00022714"/>
    </source>
</evidence>
<dbReference type="PROSITE" id="PS00887">
    <property type="entry name" value="ILVD_EDD_2"/>
    <property type="match status" value="1"/>
</dbReference>
<dbReference type="NCBIfam" id="NF002068">
    <property type="entry name" value="PRK00911.1"/>
    <property type="match status" value="1"/>
</dbReference>
<keyword evidence="6 15" id="KW-0460">Magnesium</keyword>
<feature type="binding site" evidence="15">
    <location>
        <position position="125"/>
    </location>
    <ligand>
        <name>Mg(2+)</name>
        <dbReference type="ChEBI" id="CHEBI:18420"/>
    </ligand>
</feature>
<comment type="similarity">
    <text evidence="2 15">Belongs to the IlvD/Edd family.</text>
</comment>
<evidence type="ECO:0000256" key="15">
    <source>
        <dbReference type="HAMAP-Rule" id="MF_00012"/>
    </source>
</evidence>
<evidence type="ECO:0000256" key="3">
    <source>
        <dbReference type="ARBA" id="ARBA00022605"/>
    </source>
</evidence>
<dbReference type="InterPro" id="IPR020558">
    <property type="entry name" value="DiOHA_6PGluconate_deHydtase_CS"/>
</dbReference>
<dbReference type="EC" id="4.2.1.9" evidence="14 15"/>
<comment type="catalytic activity">
    <reaction evidence="11">
        <text>(2R)-2,3-dihydroxy-3-methylbutanoate = 3-methyl-2-oxobutanoate + H2O</text>
        <dbReference type="Rhea" id="RHEA:24809"/>
        <dbReference type="ChEBI" id="CHEBI:11851"/>
        <dbReference type="ChEBI" id="CHEBI:15377"/>
        <dbReference type="ChEBI" id="CHEBI:49072"/>
        <dbReference type="EC" id="4.2.1.9"/>
    </reaction>
    <physiologicalReaction direction="left-to-right" evidence="11">
        <dbReference type="Rhea" id="RHEA:24810"/>
    </physiologicalReaction>
</comment>
<comment type="pathway">
    <text evidence="12 15">Amino-acid biosynthesis; L-valine biosynthesis; L-valine from pyruvate: step 3/4.</text>
</comment>
<dbReference type="GO" id="GO:0004160">
    <property type="term" value="F:dihydroxy-acid dehydratase activity"/>
    <property type="evidence" value="ECO:0007669"/>
    <property type="project" value="UniProtKB-EC"/>
</dbReference>
<evidence type="ECO:0000256" key="7">
    <source>
        <dbReference type="ARBA" id="ARBA00023004"/>
    </source>
</evidence>
<sequence>MTNDMKQRSQIYNGMVKSPNRAMLRATGMTDSDFEKPIVGVISTWAENTPCNIHLHDFGKIVKKGVQDANAWPVQYGTITVADGIAMGTPGMRFSLPSRDIIADSVEAAMGGHNVDAFVAIGGCDKNMPGSVMAMANMDIPAIFAYGGTIAPGNLNGKDIDLVSVFEGIGKWNNGDLTEEEVRQIECNACPGPGGCGGMYTANTMATAIEVLGLSLPGSSSHPAESAEKHADIEEAGRAVVKMLELGIKPSDILTREAFEDAITVTMALGGSTNATLHLLAIAHAANVDLALEDFNDFQERVPHLADLKPSGQYVFQDLYEVGGVPAVMKYLLKNGFLHGDRITCTGKTVAENLEDFADLTPGQKVIMPLDNPKRADGPLIILKGNLAPDGAVAKVSGVKVRNHTGPAKVFDSEEAAIDAVLSDDIVDGDVVVVRYVGPKGGPGMPEMLSLSSMIVGKGQGDKVALLTDGRFSGGTYGLVVGHIAPEAQDGGPIAYLKTGDLVTVDQDTKEITMHVSDQEIEARKKTTVIPPLYQRGVLGKYAHTVSSAAKGAVTDFWNTERSGKK</sequence>
<dbReference type="Proteomes" id="UP001223079">
    <property type="component" value="Unassembled WGS sequence"/>
</dbReference>
<accession>A0ABT9YQP2</accession>
<keyword evidence="4 15" id="KW-0001">2Fe-2S</keyword>
<dbReference type="RefSeq" id="WP_307121145.1">
    <property type="nucleotide sequence ID" value="NZ_JAUSTM010000003.1"/>
</dbReference>
<proteinExistence type="inferred from homology"/>
<dbReference type="InterPro" id="IPR056740">
    <property type="entry name" value="ILV_EDD_C"/>
</dbReference>
<evidence type="ECO:0000256" key="2">
    <source>
        <dbReference type="ARBA" id="ARBA00006486"/>
    </source>
</evidence>
<feature type="binding site" evidence="15">
    <location>
        <position position="83"/>
    </location>
    <ligand>
        <name>Mg(2+)</name>
        <dbReference type="ChEBI" id="CHEBI:18420"/>
    </ligand>
</feature>
<reference evidence="18 19" key="1">
    <citation type="submission" date="2023-07" db="EMBL/GenBank/DDBJ databases">
        <title>Genomic Encyclopedia of Type Strains, Phase IV (KMG-IV): sequencing the most valuable type-strain genomes for metagenomic binning, comparative biology and taxonomic classification.</title>
        <authorList>
            <person name="Goeker M."/>
        </authorList>
    </citation>
    <scope>NUCLEOTIDE SEQUENCE [LARGE SCALE GENOMIC DNA]</scope>
    <source>
        <strain evidence="18 19">DSM 105143</strain>
    </source>
</reference>
<comment type="caution">
    <text evidence="18">The sequence shown here is derived from an EMBL/GenBank/DDBJ whole genome shotgun (WGS) entry which is preliminary data.</text>
</comment>
<dbReference type="HAMAP" id="MF_00012">
    <property type="entry name" value="IlvD"/>
    <property type="match status" value="1"/>
</dbReference>
<keyword evidence="10 15" id="KW-0100">Branched-chain amino acid biosynthesis</keyword>
<dbReference type="InterPro" id="IPR042096">
    <property type="entry name" value="Dihydro-acid_dehy_C"/>
</dbReference>
<organism evidence="18 19">
    <name type="scientific">Streptococcus moroccensis</name>
    <dbReference type="NCBI Taxonomy" id="1451356"/>
    <lineage>
        <taxon>Bacteria</taxon>
        <taxon>Bacillati</taxon>
        <taxon>Bacillota</taxon>
        <taxon>Bacilli</taxon>
        <taxon>Lactobacillales</taxon>
        <taxon>Streptococcaceae</taxon>
        <taxon>Streptococcus</taxon>
    </lineage>
</organism>
<comment type="cofactor">
    <cofactor evidence="1 15">
        <name>Mg(2+)</name>
        <dbReference type="ChEBI" id="CHEBI:18420"/>
    </cofactor>
</comment>
<comment type="catalytic activity">
    <reaction evidence="15">
        <text>(2R,3R)-2,3-dihydroxy-3-methylpentanoate = (S)-3-methyl-2-oxopentanoate + H2O</text>
        <dbReference type="Rhea" id="RHEA:27694"/>
        <dbReference type="ChEBI" id="CHEBI:15377"/>
        <dbReference type="ChEBI" id="CHEBI:35146"/>
        <dbReference type="ChEBI" id="CHEBI:49258"/>
        <dbReference type="EC" id="4.2.1.9"/>
    </reaction>
</comment>
<feature type="active site" description="Proton acceptor" evidence="15">
    <location>
        <position position="473"/>
    </location>
</feature>
<keyword evidence="8 15" id="KW-0411">Iron-sulfur</keyword>
<dbReference type="PROSITE" id="PS00886">
    <property type="entry name" value="ILVD_EDD_1"/>
    <property type="match status" value="1"/>
</dbReference>
<evidence type="ECO:0000256" key="12">
    <source>
        <dbReference type="ARBA" id="ARBA00029436"/>
    </source>
</evidence>
<evidence type="ECO:0000256" key="10">
    <source>
        <dbReference type="ARBA" id="ARBA00023304"/>
    </source>
</evidence>